<dbReference type="Proteomes" id="UP001214250">
    <property type="component" value="Chromosome 2"/>
</dbReference>
<name>A0ABY7W1B2_9BACT</name>
<gene>
    <name evidence="3" type="ORF">PQO03_13795</name>
</gene>
<reference evidence="3 4" key="1">
    <citation type="submission" date="2023-02" db="EMBL/GenBank/DDBJ databases">
        <title>Genome sequence of Lentisphaera profundi SAORIC-696.</title>
        <authorList>
            <person name="Kim e."/>
            <person name="Cho J.-C."/>
            <person name="Choi A."/>
            <person name="Kang I."/>
        </authorList>
    </citation>
    <scope>NUCLEOTIDE SEQUENCE [LARGE SCALE GENOMIC DNA]</scope>
    <source>
        <strain evidence="3 4">SAORIC-696</strain>
    </source>
</reference>
<evidence type="ECO:0000259" key="2">
    <source>
        <dbReference type="Pfam" id="PF00149"/>
    </source>
</evidence>
<feature type="signal peptide" evidence="1">
    <location>
        <begin position="1"/>
        <end position="27"/>
    </location>
</feature>
<dbReference type="RefSeq" id="WP_274153775.1">
    <property type="nucleotide sequence ID" value="NZ_CP117812.1"/>
</dbReference>
<feature type="domain" description="Calcineurin-like phosphoesterase" evidence="2">
    <location>
        <begin position="20"/>
        <end position="268"/>
    </location>
</feature>
<protein>
    <submittedName>
        <fullName evidence="3">Metallophosphoesterase</fullName>
    </submittedName>
</protein>
<keyword evidence="4" id="KW-1185">Reference proteome</keyword>
<dbReference type="SUPFAM" id="SSF56300">
    <property type="entry name" value="Metallo-dependent phosphatases"/>
    <property type="match status" value="1"/>
</dbReference>
<dbReference type="InterPro" id="IPR029052">
    <property type="entry name" value="Metallo-depent_PP-like"/>
</dbReference>
<proteinExistence type="predicted"/>
<keyword evidence="1" id="KW-0732">Signal</keyword>
<evidence type="ECO:0000313" key="3">
    <source>
        <dbReference type="EMBL" id="WDE98907.1"/>
    </source>
</evidence>
<dbReference type="InterPro" id="IPR051918">
    <property type="entry name" value="STPP_CPPED1"/>
</dbReference>
<accession>A0ABY7W1B2</accession>
<dbReference type="Gene3D" id="3.60.21.10">
    <property type="match status" value="1"/>
</dbReference>
<dbReference type="PANTHER" id="PTHR43143:SF1">
    <property type="entry name" value="SERINE_THREONINE-PROTEIN PHOSPHATASE CPPED1"/>
    <property type="match status" value="1"/>
</dbReference>
<evidence type="ECO:0000256" key="1">
    <source>
        <dbReference type="SAM" id="SignalP"/>
    </source>
</evidence>
<dbReference type="PANTHER" id="PTHR43143">
    <property type="entry name" value="METALLOPHOSPHOESTERASE, CALCINEURIN SUPERFAMILY"/>
    <property type="match status" value="1"/>
</dbReference>
<organism evidence="3 4">
    <name type="scientific">Lentisphaera profundi</name>
    <dbReference type="NCBI Taxonomy" id="1658616"/>
    <lineage>
        <taxon>Bacteria</taxon>
        <taxon>Pseudomonadati</taxon>
        <taxon>Lentisphaerota</taxon>
        <taxon>Lentisphaeria</taxon>
        <taxon>Lentisphaerales</taxon>
        <taxon>Lentisphaeraceae</taxon>
        <taxon>Lentisphaera</taxon>
    </lineage>
</organism>
<dbReference type="Pfam" id="PF00149">
    <property type="entry name" value="Metallophos"/>
    <property type="match status" value="1"/>
</dbReference>
<evidence type="ECO:0000313" key="4">
    <source>
        <dbReference type="Proteomes" id="UP001214250"/>
    </source>
</evidence>
<dbReference type="InterPro" id="IPR004843">
    <property type="entry name" value="Calcineurin-like_PHP"/>
</dbReference>
<feature type="chain" id="PRO_5045151099" evidence="1">
    <location>
        <begin position="28"/>
        <end position="377"/>
    </location>
</feature>
<dbReference type="EMBL" id="CP117812">
    <property type="protein sequence ID" value="WDE98907.1"/>
    <property type="molecule type" value="Genomic_DNA"/>
</dbReference>
<sequence>MKRLKPMMNLFMIPFCIGILFCIDVHAADANQQADTESSESWTFCSIPDFLNFDIEYPQKGWEDALGFILDSMKKENPAFVMVAGDLVMGHWGPTKEDVNKWADLYYPQWSKRWADHKLKVYTALGDHEIGDNPWRGNKAKLVPHYKEAFRRHLKMPLNGPDHMKGTAFHWTHKNVLFVSVDVFETGKSKQGEIAAGVTGAQLKWFEGVLKNHRDQVDHIIVMGHTPVLRPVRTFSSSGMLMVQGPESAFWKTMVKYDVDLYLCGEVHAVTCKQQDGIIQVAHGGLLGRTDKPNYMLVTVKKDRLEVTLKEIDLINGKGSLWQQKKRKGPWDTITITDERKKQGFTAIGHVSIIKEDGKKSFESISGFFDEKNNPTE</sequence>